<evidence type="ECO:0000313" key="2">
    <source>
        <dbReference type="EMBL" id="EFQ03434.1"/>
    </source>
</evidence>
<dbReference type="OrthoDB" id="1049518at2"/>
<reference evidence="2 3" key="1">
    <citation type="submission" date="2010-08" db="EMBL/GenBank/DDBJ databases">
        <authorList>
            <person name="Weinstock G."/>
            <person name="Sodergren E."/>
            <person name="Clifton S."/>
            <person name="Fulton L."/>
            <person name="Fulton B."/>
            <person name="Courtney L."/>
            <person name="Fronick C."/>
            <person name="Harrison M."/>
            <person name="Strong C."/>
            <person name="Farmer C."/>
            <person name="Delahaunty K."/>
            <person name="Markovic C."/>
            <person name="Hall O."/>
            <person name="Minx P."/>
            <person name="Tomlinson C."/>
            <person name="Mitreva M."/>
            <person name="Hou S."/>
            <person name="Chen J."/>
            <person name="Wollam A."/>
            <person name="Pepin K.H."/>
            <person name="Johnson M."/>
            <person name="Bhonagiri V."/>
            <person name="Zhang X."/>
            <person name="Suruliraj S."/>
            <person name="Warren W."/>
            <person name="Chinwalla A."/>
            <person name="Mardis E.R."/>
            <person name="Wilson R.K."/>
        </authorList>
    </citation>
    <scope>NUCLEOTIDE SEQUENCE [LARGE SCALE GENOMIC DNA]</scope>
    <source>
        <strain evidence="2 3">F0359</strain>
    </source>
</reference>
<dbReference type="PROSITE" id="PS51082">
    <property type="entry name" value="WH2"/>
    <property type="match status" value="1"/>
</dbReference>
<dbReference type="Proteomes" id="UP000003195">
    <property type="component" value="Unassembled WGS sequence"/>
</dbReference>
<evidence type="ECO:0000313" key="3">
    <source>
        <dbReference type="Proteomes" id="UP000003195"/>
    </source>
</evidence>
<sequence length="141" mass="15701">MSYRTVLALNFDAERLRLLKHVSLISKAAVRAVTEEEKDETVGKLLGLSEDEIKEIAALAQESEEGVAIPEDAKPVTKEAIVLCGFDRSAAGELLEAIKRGKLKHVPLKAMLTPNNISWTLRTVLYELNEEHEQFKKMGSK</sequence>
<organism evidence="2 3">
    <name type="scientific">Megasphaera micronuciformis F0359</name>
    <dbReference type="NCBI Taxonomy" id="706434"/>
    <lineage>
        <taxon>Bacteria</taxon>
        <taxon>Bacillati</taxon>
        <taxon>Bacillota</taxon>
        <taxon>Negativicutes</taxon>
        <taxon>Veillonellales</taxon>
        <taxon>Veillonellaceae</taxon>
        <taxon>Megasphaera</taxon>
    </lineage>
</organism>
<dbReference type="HOGENOM" id="CLU_135494_1_0_9"/>
<comment type="caution">
    <text evidence="2">The sequence shown here is derived from an EMBL/GenBank/DDBJ whole genome shotgun (WGS) entry which is preliminary data.</text>
</comment>
<dbReference type="AlphaFoldDB" id="E2ZE54"/>
<evidence type="ECO:0000259" key="1">
    <source>
        <dbReference type="PROSITE" id="PS51082"/>
    </source>
</evidence>
<keyword evidence="3" id="KW-1185">Reference proteome</keyword>
<dbReference type="Pfam" id="PF12646">
    <property type="entry name" value="DUF3783"/>
    <property type="match status" value="1"/>
</dbReference>
<proteinExistence type="predicted"/>
<dbReference type="GO" id="GO:0003779">
    <property type="term" value="F:actin binding"/>
    <property type="evidence" value="ECO:0007669"/>
    <property type="project" value="InterPro"/>
</dbReference>
<dbReference type="InterPro" id="IPR003124">
    <property type="entry name" value="WH2_dom"/>
</dbReference>
<name>E2ZE54_9FIRM</name>
<gene>
    <name evidence="2" type="ORF">HMPREF9429_01756</name>
</gene>
<protein>
    <recommendedName>
        <fullName evidence="1">WH2 domain-containing protein</fullName>
    </recommendedName>
</protein>
<feature type="domain" description="WH2" evidence="1">
    <location>
        <begin position="90"/>
        <end position="106"/>
    </location>
</feature>
<accession>E2ZE54</accession>
<dbReference type="eggNOG" id="ENOG5033FK0">
    <property type="taxonomic scope" value="Bacteria"/>
</dbReference>
<dbReference type="RefSeq" id="WP_006943153.1">
    <property type="nucleotide sequence ID" value="NZ_GL538212.1"/>
</dbReference>
<dbReference type="EMBL" id="AECS01000043">
    <property type="protein sequence ID" value="EFQ03434.1"/>
    <property type="molecule type" value="Genomic_DNA"/>
</dbReference>
<dbReference type="STRING" id="706434.HMPREF9429_01756"/>
<dbReference type="InterPro" id="IPR016621">
    <property type="entry name" value="UCP014543"/>
</dbReference>